<evidence type="ECO:0000259" key="14">
    <source>
        <dbReference type="PROSITE" id="PS50109"/>
    </source>
</evidence>
<reference evidence="15" key="1">
    <citation type="journal article" date="2020" name="mSystems">
        <title>Genome- and Community-Level Interaction Insights into Carbon Utilization and Element Cycling Functions of Hydrothermarchaeota in Hydrothermal Sediment.</title>
        <authorList>
            <person name="Zhou Z."/>
            <person name="Liu Y."/>
            <person name="Xu W."/>
            <person name="Pan J."/>
            <person name="Luo Z.H."/>
            <person name="Li M."/>
        </authorList>
    </citation>
    <scope>NUCLEOTIDE SEQUENCE [LARGE SCALE GENOMIC DNA]</scope>
    <source>
        <strain evidence="15">HyVt-527</strain>
    </source>
</reference>
<dbReference type="Pfam" id="PF00512">
    <property type="entry name" value="HisKA"/>
    <property type="match status" value="1"/>
</dbReference>
<dbReference type="InterPro" id="IPR005467">
    <property type="entry name" value="His_kinase_dom"/>
</dbReference>
<feature type="domain" description="Histidine kinase" evidence="14">
    <location>
        <begin position="216"/>
        <end position="419"/>
    </location>
</feature>
<keyword evidence="9" id="KW-0418">Kinase</keyword>
<feature type="transmembrane region" description="Helical" evidence="13">
    <location>
        <begin position="169"/>
        <end position="188"/>
    </location>
</feature>
<evidence type="ECO:0000256" key="7">
    <source>
        <dbReference type="ARBA" id="ARBA00022692"/>
    </source>
</evidence>
<dbReference type="InterPro" id="IPR029151">
    <property type="entry name" value="Sensor-like_sf"/>
</dbReference>
<dbReference type="Gene3D" id="3.30.565.10">
    <property type="entry name" value="Histidine kinase-like ATPase, C-terminal domain"/>
    <property type="match status" value="1"/>
</dbReference>
<dbReference type="PANTHER" id="PTHR43065">
    <property type="entry name" value="SENSOR HISTIDINE KINASE"/>
    <property type="match status" value="1"/>
</dbReference>
<keyword evidence="12" id="KW-0902">Two-component regulatory system</keyword>
<evidence type="ECO:0000256" key="12">
    <source>
        <dbReference type="ARBA" id="ARBA00023012"/>
    </source>
</evidence>
<feature type="non-terminal residue" evidence="15">
    <location>
        <position position="1"/>
    </location>
</feature>
<evidence type="ECO:0000256" key="8">
    <source>
        <dbReference type="ARBA" id="ARBA00022741"/>
    </source>
</evidence>
<comment type="caution">
    <text evidence="15">The sequence shown here is derived from an EMBL/GenBank/DDBJ whole genome shotgun (WGS) entry which is preliminary data.</text>
</comment>
<evidence type="ECO:0000256" key="4">
    <source>
        <dbReference type="ARBA" id="ARBA00022475"/>
    </source>
</evidence>
<dbReference type="GO" id="GO:0005524">
    <property type="term" value="F:ATP binding"/>
    <property type="evidence" value="ECO:0007669"/>
    <property type="project" value="UniProtKB-KW"/>
</dbReference>
<dbReference type="SMART" id="SM00387">
    <property type="entry name" value="HATPase_c"/>
    <property type="match status" value="1"/>
</dbReference>
<dbReference type="InterPro" id="IPR004358">
    <property type="entry name" value="Sig_transdc_His_kin-like_C"/>
</dbReference>
<dbReference type="EMBL" id="DROD01000386">
    <property type="protein sequence ID" value="HHJ52650.1"/>
    <property type="molecule type" value="Genomic_DNA"/>
</dbReference>
<dbReference type="SUPFAM" id="SSF47384">
    <property type="entry name" value="Homodimeric domain of signal transducing histidine kinase"/>
    <property type="match status" value="1"/>
</dbReference>
<dbReference type="GO" id="GO:0005886">
    <property type="term" value="C:plasma membrane"/>
    <property type="evidence" value="ECO:0007669"/>
    <property type="project" value="UniProtKB-SubCell"/>
</dbReference>
<evidence type="ECO:0000256" key="1">
    <source>
        <dbReference type="ARBA" id="ARBA00000085"/>
    </source>
</evidence>
<evidence type="ECO:0000256" key="13">
    <source>
        <dbReference type="SAM" id="Phobius"/>
    </source>
</evidence>
<comment type="catalytic activity">
    <reaction evidence="1">
        <text>ATP + protein L-histidine = ADP + protein N-phospho-L-histidine.</text>
        <dbReference type="EC" id="2.7.13.3"/>
    </reaction>
</comment>
<evidence type="ECO:0000256" key="6">
    <source>
        <dbReference type="ARBA" id="ARBA00022679"/>
    </source>
</evidence>
<evidence type="ECO:0000256" key="2">
    <source>
        <dbReference type="ARBA" id="ARBA00004651"/>
    </source>
</evidence>
<dbReference type="CDD" id="cd00082">
    <property type="entry name" value="HisKA"/>
    <property type="match status" value="1"/>
</dbReference>
<gene>
    <name evidence="15" type="ORF">ENJ89_05605</name>
</gene>
<dbReference type="Gene3D" id="1.10.287.130">
    <property type="match status" value="1"/>
</dbReference>
<keyword evidence="13" id="KW-0472">Membrane</keyword>
<dbReference type="GO" id="GO:0000155">
    <property type="term" value="F:phosphorelay sensor kinase activity"/>
    <property type="evidence" value="ECO:0007669"/>
    <property type="project" value="InterPro"/>
</dbReference>
<dbReference type="CDD" id="cd18774">
    <property type="entry name" value="PDC2_HK_sensor"/>
    <property type="match status" value="1"/>
</dbReference>
<keyword evidence="6" id="KW-0808">Transferase</keyword>
<dbReference type="Pfam" id="PF02518">
    <property type="entry name" value="HATPase_c"/>
    <property type="match status" value="1"/>
</dbReference>
<evidence type="ECO:0000256" key="9">
    <source>
        <dbReference type="ARBA" id="ARBA00022777"/>
    </source>
</evidence>
<keyword evidence="10" id="KW-0067">ATP-binding</keyword>
<dbReference type="InterPro" id="IPR003661">
    <property type="entry name" value="HisK_dim/P_dom"/>
</dbReference>
<dbReference type="Gene3D" id="3.30.450.20">
    <property type="entry name" value="PAS domain"/>
    <property type="match status" value="1"/>
</dbReference>
<evidence type="ECO:0000256" key="11">
    <source>
        <dbReference type="ARBA" id="ARBA00022989"/>
    </source>
</evidence>
<dbReference type="InterPro" id="IPR036097">
    <property type="entry name" value="HisK_dim/P_sf"/>
</dbReference>
<keyword evidence="5" id="KW-0597">Phosphoprotein</keyword>
<dbReference type="SUPFAM" id="SSF103190">
    <property type="entry name" value="Sensory domain-like"/>
    <property type="match status" value="1"/>
</dbReference>
<dbReference type="PRINTS" id="PR00344">
    <property type="entry name" value="BCTRLSENSOR"/>
</dbReference>
<comment type="subcellular location">
    <subcellularLocation>
        <location evidence="2">Cell membrane</location>
        <topology evidence="2">Multi-pass membrane protein</topology>
    </subcellularLocation>
</comment>
<dbReference type="PROSITE" id="PS50109">
    <property type="entry name" value="HIS_KIN"/>
    <property type="match status" value="1"/>
</dbReference>
<sequence length="425" mass="47651">IVIFVNILVWLYVRQVESSFENQLRARLKDDNRLIARLIYEYNNDLPLARVIPGERNSLAYLFYQQPLEEIRVQSGLQSILLVSPQGDILAASPEQIAGQATSSLAEDPLFRAALKGNTAVSGIEEFAGEKFMSAYTPVVNVDGFVIAVLISEVKADYFLVLTQLKNRIFLFSALSLLIILITALLLFRMIRRSMRYQAAIKDQEHLVQLGTMASTVAHELRNPLGIIEGTNDLIKKKYGDHQDELFEYIPLEIRRLNGLIDDLLKFARQPKINPRPVNLRQLLERIKLSFAPAERQRLAMEIPDQPATFSTDPDLLEQILLNLLRNAIQATASGGEVTLNVASPGKKSVQIEIRDSGNGIPEDQLNNIFKPFFTTREKGSGLGLAISKRLVEALNGEISIQSRVGEGTTVTIRLREMTSREKSK</sequence>
<evidence type="ECO:0000256" key="10">
    <source>
        <dbReference type="ARBA" id="ARBA00022840"/>
    </source>
</evidence>
<name>A0A7V5UES9_CALAY</name>
<keyword evidence="11 13" id="KW-1133">Transmembrane helix</keyword>
<dbReference type="Proteomes" id="UP000886124">
    <property type="component" value="Unassembled WGS sequence"/>
</dbReference>
<keyword evidence="7 13" id="KW-0812">Transmembrane</keyword>
<protein>
    <recommendedName>
        <fullName evidence="3">histidine kinase</fullName>
        <ecNumber evidence="3">2.7.13.3</ecNumber>
    </recommendedName>
</protein>
<evidence type="ECO:0000256" key="3">
    <source>
        <dbReference type="ARBA" id="ARBA00012438"/>
    </source>
</evidence>
<proteinExistence type="predicted"/>
<evidence type="ECO:0000313" key="15">
    <source>
        <dbReference type="EMBL" id="HHJ52650.1"/>
    </source>
</evidence>
<dbReference type="InterPro" id="IPR003594">
    <property type="entry name" value="HATPase_dom"/>
</dbReference>
<accession>A0A7V5UES9</accession>
<dbReference type="InterPro" id="IPR036890">
    <property type="entry name" value="HATPase_C_sf"/>
</dbReference>
<keyword evidence="4" id="KW-1003">Cell membrane</keyword>
<organism evidence="15">
    <name type="scientific">Caldithrix abyssi</name>
    <dbReference type="NCBI Taxonomy" id="187145"/>
    <lineage>
        <taxon>Bacteria</taxon>
        <taxon>Pseudomonadati</taxon>
        <taxon>Calditrichota</taxon>
        <taxon>Calditrichia</taxon>
        <taxon>Calditrichales</taxon>
        <taxon>Calditrichaceae</taxon>
        <taxon>Caldithrix</taxon>
    </lineage>
</organism>
<dbReference type="EC" id="2.7.13.3" evidence="3"/>
<evidence type="ECO:0000256" key="5">
    <source>
        <dbReference type="ARBA" id="ARBA00022553"/>
    </source>
</evidence>
<dbReference type="SMART" id="SM00388">
    <property type="entry name" value="HisKA"/>
    <property type="match status" value="1"/>
</dbReference>
<dbReference type="PANTHER" id="PTHR43065:SF10">
    <property type="entry name" value="PEROXIDE STRESS-ACTIVATED HISTIDINE KINASE MAK3"/>
    <property type="match status" value="1"/>
</dbReference>
<dbReference type="AlphaFoldDB" id="A0A7V5UES9"/>
<keyword evidence="8" id="KW-0547">Nucleotide-binding</keyword>
<dbReference type="SUPFAM" id="SSF55874">
    <property type="entry name" value="ATPase domain of HSP90 chaperone/DNA topoisomerase II/histidine kinase"/>
    <property type="match status" value="1"/>
</dbReference>